<protein>
    <submittedName>
        <fullName evidence="6">UbiX family flavin prenyltransferase</fullName>
    </submittedName>
</protein>
<keyword evidence="4" id="KW-0808">Transferase</keyword>
<evidence type="ECO:0000256" key="4">
    <source>
        <dbReference type="ARBA" id="ARBA00022679"/>
    </source>
</evidence>
<keyword evidence="2" id="KW-0285">Flavoprotein</keyword>
<keyword evidence="3" id="KW-0288">FMN</keyword>
<dbReference type="InterPro" id="IPR004507">
    <property type="entry name" value="UbiX-like"/>
</dbReference>
<keyword evidence="1" id="KW-0637">Prenyltransferase</keyword>
<evidence type="ECO:0000313" key="6">
    <source>
        <dbReference type="EMBL" id="NBJ92295.1"/>
    </source>
</evidence>
<comment type="caution">
    <text evidence="6">The sequence shown here is derived from an EMBL/GenBank/DDBJ whole genome shotgun (WGS) entry which is preliminary data.</text>
</comment>
<organism evidence="6 7">
    <name type="scientific">Parablautia muri</name>
    <dbReference type="NCBI Taxonomy" id="2320879"/>
    <lineage>
        <taxon>Bacteria</taxon>
        <taxon>Bacillati</taxon>
        <taxon>Bacillota</taxon>
        <taxon>Clostridia</taxon>
        <taxon>Lachnospirales</taxon>
        <taxon>Lachnospiraceae</taxon>
        <taxon>Parablautia</taxon>
    </lineage>
</organism>
<evidence type="ECO:0000313" key="7">
    <source>
        <dbReference type="Proteomes" id="UP001154420"/>
    </source>
</evidence>
<dbReference type="Gene3D" id="3.40.50.1950">
    <property type="entry name" value="Flavin prenyltransferase-like"/>
    <property type="match status" value="1"/>
</dbReference>
<evidence type="ECO:0000256" key="2">
    <source>
        <dbReference type="ARBA" id="ARBA00022630"/>
    </source>
</evidence>
<dbReference type="EMBL" id="QZDT01000007">
    <property type="protein sequence ID" value="NBJ92295.1"/>
    <property type="molecule type" value="Genomic_DNA"/>
</dbReference>
<feature type="domain" description="Flavoprotein" evidence="5">
    <location>
        <begin position="4"/>
        <end position="169"/>
    </location>
</feature>
<dbReference type="GO" id="GO:0004659">
    <property type="term" value="F:prenyltransferase activity"/>
    <property type="evidence" value="ECO:0007669"/>
    <property type="project" value="UniProtKB-KW"/>
</dbReference>
<dbReference type="OrthoDB" id="9781577at2"/>
<evidence type="ECO:0000256" key="3">
    <source>
        <dbReference type="ARBA" id="ARBA00022643"/>
    </source>
</evidence>
<dbReference type="RefSeq" id="WP_160559392.1">
    <property type="nucleotide sequence ID" value="NZ_QZDT01000007.1"/>
</dbReference>
<reference evidence="6" key="1">
    <citation type="submission" date="2018-09" db="EMBL/GenBank/DDBJ databases">
        <title>Murine metabolic-syndrome-specific gut microbial biobank.</title>
        <authorList>
            <person name="Liu C."/>
        </authorList>
    </citation>
    <scope>NUCLEOTIDE SEQUENCE</scope>
    <source>
        <strain evidence="6">D42-62</strain>
    </source>
</reference>
<evidence type="ECO:0000259" key="5">
    <source>
        <dbReference type="Pfam" id="PF02441"/>
    </source>
</evidence>
<sequence length="190" mass="21028">MERKRIIVGAAGASGFPVLEACLKIISDETDFASCLIMSDNAGLTLAHEMGKQQETYEGYADYVFSPGEIGALPASGTFQTEGMLIVPCSMKTAAGIYSGYTDNLLLRAADVTLKEHRTLVLGVRETPLSSIHLRNLYELSKLPGVWIVPLMMTFYHHPKEIGDMVYHMAAKLLEPFGIEPKEYRRWNGL</sequence>
<dbReference type="NCBIfam" id="NF004685">
    <property type="entry name" value="PRK06029.1"/>
    <property type="match status" value="1"/>
</dbReference>
<gene>
    <name evidence="6" type="ORF">D5281_06720</name>
</gene>
<keyword evidence="7" id="KW-1185">Reference proteome</keyword>
<dbReference type="SUPFAM" id="SSF52507">
    <property type="entry name" value="Homo-oligomeric flavin-containing Cys decarboxylases, HFCD"/>
    <property type="match status" value="1"/>
</dbReference>
<dbReference type="InterPro" id="IPR003382">
    <property type="entry name" value="Flavoprotein"/>
</dbReference>
<dbReference type="Pfam" id="PF02441">
    <property type="entry name" value="Flavoprotein"/>
    <property type="match status" value="1"/>
</dbReference>
<dbReference type="InterPro" id="IPR036551">
    <property type="entry name" value="Flavin_trans-like"/>
</dbReference>
<proteinExistence type="predicted"/>
<name>A0A9X5BEC6_9FIRM</name>
<evidence type="ECO:0000256" key="1">
    <source>
        <dbReference type="ARBA" id="ARBA00022602"/>
    </source>
</evidence>
<dbReference type="Proteomes" id="UP001154420">
    <property type="component" value="Unassembled WGS sequence"/>
</dbReference>
<accession>A0A9X5BEC6</accession>
<dbReference type="AlphaFoldDB" id="A0A9X5BEC6"/>
<dbReference type="NCBIfam" id="TIGR00421">
    <property type="entry name" value="ubiX_pad"/>
    <property type="match status" value="1"/>
</dbReference>